<dbReference type="PROSITE" id="PS50106">
    <property type="entry name" value="PDZ"/>
    <property type="match status" value="2"/>
</dbReference>
<gene>
    <name evidence="6" type="ORF">SBAD_LOCUS10848</name>
</gene>
<evidence type="ECO:0000256" key="4">
    <source>
        <dbReference type="ARBA" id="ARBA00023136"/>
    </source>
</evidence>
<evidence type="ECO:0000256" key="3">
    <source>
        <dbReference type="ARBA" id="ARBA00022737"/>
    </source>
</evidence>
<sequence>MDVDENMHCCPRHFIHRLSTEDNLPPVLKCLKPGDELLEANGRPLYGRNYTDVIEILKALPQHVTMICARKRKISTTNFYQPTDPVDVYEIHAADEKLFKAKSEVQLLESCRKSFDLEEKILFWRSRSLDTLENLAIWSNVPDVIELEKGDRGLGFSLLEYQSVNNPTARAVVIRSLVPRGAADLDGRILPGYRLVSVNDVDLRNASLETASEALKMAPRGKVKLGIAKLLTQLESVCYVIAFVWSLAIGR</sequence>
<proteinExistence type="predicted"/>
<dbReference type="Proteomes" id="UP000270296">
    <property type="component" value="Unassembled WGS sequence"/>
</dbReference>
<dbReference type="AlphaFoldDB" id="A0A183J4Q0"/>
<dbReference type="OrthoDB" id="6022242at2759"/>
<dbReference type="SUPFAM" id="SSF50156">
    <property type="entry name" value="PDZ domain-like"/>
    <property type="match status" value="2"/>
</dbReference>
<feature type="domain" description="PDZ" evidence="5">
    <location>
        <begin position="31"/>
        <end position="72"/>
    </location>
</feature>
<evidence type="ECO:0000259" key="5">
    <source>
        <dbReference type="PROSITE" id="PS50106"/>
    </source>
</evidence>
<dbReference type="Pfam" id="PF00595">
    <property type="entry name" value="PDZ"/>
    <property type="match status" value="1"/>
</dbReference>
<evidence type="ECO:0000313" key="7">
    <source>
        <dbReference type="Proteomes" id="UP000270296"/>
    </source>
</evidence>
<reference evidence="8" key="1">
    <citation type="submission" date="2016-06" db="UniProtKB">
        <authorList>
            <consortium name="WormBaseParasite"/>
        </authorList>
    </citation>
    <scope>IDENTIFICATION</scope>
</reference>
<protein>
    <submittedName>
        <fullName evidence="8">PDZ domain-containing protein</fullName>
    </submittedName>
</protein>
<dbReference type="InterPro" id="IPR001478">
    <property type="entry name" value="PDZ"/>
</dbReference>
<accession>A0A183J4Q0</accession>
<organism evidence="8">
    <name type="scientific">Soboliphyme baturini</name>
    <dbReference type="NCBI Taxonomy" id="241478"/>
    <lineage>
        <taxon>Eukaryota</taxon>
        <taxon>Metazoa</taxon>
        <taxon>Ecdysozoa</taxon>
        <taxon>Nematoda</taxon>
        <taxon>Enoplea</taxon>
        <taxon>Dorylaimia</taxon>
        <taxon>Dioctophymatida</taxon>
        <taxon>Dioctophymatoidea</taxon>
        <taxon>Soboliphymatidae</taxon>
        <taxon>Soboliphyme</taxon>
    </lineage>
</organism>
<name>A0A183J4Q0_9BILA</name>
<keyword evidence="7" id="KW-1185">Reference proteome</keyword>
<reference evidence="6 7" key="2">
    <citation type="submission" date="2018-11" db="EMBL/GenBank/DDBJ databases">
        <authorList>
            <consortium name="Pathogen Informatics"/>
        </authorList>
    </citation>
    <scope>NUCLEOTIDE SEQUENCE [LARGE SCALE GENOMIC DNA]</scope>
</reference>
<dbReference type="EMBL" id="UZAM01014659">
    <property type="protein sequence ID" value="VDP35071.1"/>
    <property type="molecule type" value="Genomic_DNA"/>
</dbReference>
<evidence type="ECO:0000256" key="1">
    <source>
        <dbReference type="ARBA" id="ARBA00004370"/>
    </source>
</evidence>
<keyword evidence="4" id="KW-0472">Membrane</keyword>
<evidence type="ECO:0000313" key="6">
    <source>
        <dbReference type="EMBL" id="VDP35071.1"/>
    </source>
</evidence>
<evidence type="ECO:0000256" key="2">
    <source>
        <dbReference type="ARBA" id="ARBA00022553"/>
    </source>
</evidence>
<dbReference type="CDD" id="cd06669">
    <property type="entry name" value="PDZ5_MUPP1-like"/>
    <property type="match status" value="1"/>
</dbReference>
<dbReference type="Gene3D" id="2.30.42.10">
    <property type="match status" value="2"/>
</dbReference>
<evidence type="ECO:0000313" key="8">
    <source>
        <dbReference type="WBParaSite" id="SBAD_0001122401-mRNA-1"/>
    </source>
</evidence>
<keyword evidence="2" id="KW-0597">Phosphoprotein</keyword>
<dbReference type="GO" id="GO:0016020">
    <property type="term" value="C:membrane"/>
    <property type="evidence" value="ECO:0007669"/>
    <property type="project" value="UniProtKB-SubCell"/>
</dbReference>
<keyword evidence="3" id="KW-0677">Repeat</keyword>
<dbReference type="FunFam" id="2.30.42.10:FF:000070">
    <property type="entry name" value="Multiple PDZ domain protein"/>
    <property type="match status" value="1"/>
</dbReference>
<dbReference type="InterPro" id="IPR051342">
    <property type="entry name" value="PDZ_scaffold"/>
</dbReference>
<dbReference type="PANTHER" id="PTHR19964">
    <property type="entry name" value="MULTIPLE PDZ DOMAIN PROTEIN"/>
    <property type="match status" value="1"/>
</dbReference>
<dbReference type="WBParaSite" id="SBAD_0001122401-mRNA-1">
    <property type="protein sequence ID" value="SBAD_0001122401-mRNA-1"/>
    <property type="gene ID" value="SBAD_0001122401"/>
</dbReference>
<dbReference type="SMART" id="SM00228">
    <property type="entry name" value="PDZ"/>
    <property type="match status" value="2"/>
</dbReference>
<dbReference type="PANTHER" id="PTHR19964:SF92">
    <property type="entry name" value="PATJ HOMOLOG"/>
    <property type="match status" value="1"/>
</dbReference>
<dbReference type="InterPro" id="IPR036034">
    <property type="entry name" value="PDZ_sf"/>
</dbReference>
<feature type="domain" description="PDZ" evidence="5">
    <location>
        <begin position="144"/>
        <end position="216"/>
    </location>
</feature>
<comment type="subcellular location">
    <subcellularLocation>
        <location evidence="1">Membrane</location>
    </subcellularLocation>
</comment>